<organism evidence="2 3">
    <name type="scientific">Aspergillus sclerotialis</name>
    <dbReference type="NCBI Taxonomy" id="2070753"/>
    <lineage>
        <taxon>Eukaryota</taxon>
        <taxon>Fungi</taxon>
        <taxon>Dikarya</taxon>
        <taxon>Ascomycota</taxon>
        <taxon>Pezizomycotina</taxon>
        <taxon>Eurotiomycetes</taxon>
        <taxon>Eurotiomycetidae</taxon>
        <taxon>Eurotiales</taxon>
        <taxon>Aspergillaceae</taxon>
        <taxon>Aspergillus</taxon>
        <taxon>Aspergillus subgen. Polypaecilum</taxon>
    </lineage>
</organism>
<gene>
    <name evidence="2" type="ORF">PHISCL_02855</name>
</gene>
<keyword evidence="3" id="KW-1185">Reference proteome</keyword>
<dbReference type="Gene3D" id="2.120.10.10">
    <property type="match status" value="1"/>
</dbReference>
<proteinExistence type="predicted"/>
<dbReference type="InterPro" id="IPR036278">
    <property type="entry name" value="Sialidase_sf"/>
</dbReference>
<dbReference type="Proteomes" id="UP000266188">
    <property type="component" value="Unassembled WGS sequence"/>
</dbReference>
<dbReference type="AlphaFoldDB" id="A0A3A3A484"/>
<comment type="caution">
    <text evidence="2">The sequence shown here is derived from an EMBL/GenBank/DDBJ whole genome shotgun (WGS) entry which is preliminary data.</text>
</comment>
<dbReference type="PANTHER" id="PTHR38792">
    <property type="entry name" value="BNR/ASP-BOX REPEAT DOMAIN PROTEIN (AFU_ORTHOLOGUE AFUA_7G06430)-RELATED"/>
    <property type="match status" value="1"/>
</dbReference>
<feature type="compositionally biased region" description="Low complexity" evidence="1">
    <location>
        <begin position="50"/>
        <end position="62"/>
    </location>
</feature>
<evidence type="ECO:0000313" key="2">
    <source>
        <dbReference type="EMBL" id="RJE24835.1"/>
    </source>
</evidence>
<dbReference type="SUPFAM" id="SSF81995">
    <property type="entry name" value="beta-sandwich domain of Sec23/24"/>
    <property type="match status" value="1"/>
</dbReference>
<dbReference type="EMBL" id="MVGC01000067">
    <property type="protein sequence ID" value="RJE24835.1"/>
    <property type="molecule type" value="Genomic_DNA"/>
</dbReference>
<dbReference type="CDD" id="cd15482">
    <property type="entry name" value="Sialidase_non-viral"/>
    <property type="match status" value="2"/>
</dbReference>
<name>A0A3A3A484_9EURO</name>
<evidence type="ECO:0000256" key="1">
    <source>
        <dbReference type="SAM" id="MobiDB-lite"/>
    </source>
</evidence>
<dbReference type="OrthoDB" id="2739686at2759"/>
<accession>A0A3A3A484</accession>
<protein>
    <submittedName>
        <fullName evidence="2">Uncharacterized protein</fullName>
    </submittedName>
</protein>
<dbReference type="STRING" id="2070753.A0A3A3A484"/>
<dbReference type="SUPFAM" id="SSF50939">
    <property type="entry name" value="Sialidases"/>
    <property type="match status" value="1"/>
</dbReference>
<dbReference type="PANTHER" id="PTHR38792:SF3">
    <property type="entry name" value="BNR_ASP-BOX REPEAT DOMAIN PROTEIN (AFU_ORTHOLOGUE AFUA_7G06430)-RELATED"/>
    <property type="match status" value="1"/>
</dbReference>
<feature type="compositionally biased region" description="Low complexity" evidence="1">
    <location>
        <begin position="18"/>
        <end position="40"/>
    </location>
</feature>
<evidence type="ECO:0000313" key="3">
    <source>
        <dbReference type="Proteomes" id="UP000266188"/>
    </source>
</evidence>
<reference evidence="3" key="1">
    <citation type="submission" date="2017-02" db="EMBL/GenBank/DDBJ databases">
        <authorList>
            <person name="Tafer H."/>
            <person name="Lopandic K."/>
        </authorList>
    </citation>
    <scope>NUCLEOTIDE SEQUENCE [LARGE SCALE GENOMIC DNA]</scope>
    <source>
        <strain evidence="3">CBS 366.77</strain>
    </source>
</reference>
<feature type="region of interest" description="Disordered" evidence="1">
    <location>
        <begin position="11"/>
        <end position="69"/>
    </location>
</feature>
<sequence length="397" mass="44281">MPGNLGQKVLNHMGLGGQHPQQPQQQPHQPHQPQHPHQPGQPHPNHHPHQPNQPHNQPNHPHQPGKRTVNEDERVLCTHGKGTYPRLARLSDGSILSSFTRREGNERVLQVSKSTDNGRSFHDFAEVTRGVGDVDNMFLLEVAPSVILAAFRNHDVGPGGPRHFRITVCGSSDGGRTWRFLSQAAEKGAPLGLWEPFMRLGRRGEVQLTYSQEFAHDNQNTMRVISHDQGKTWSKPEIIDGAKERLRDGMNGIAETADNGRDALVMVVETTRYGTFNIEAAISYDDGATWQHRHEVFVPPRGHNAGSPQIASWPDGSMAVIFMTDEDSPKVEWTKHASIKVCFSERPQNGKLHWSRPTVICPMASCWPGILALDHHTLLTTYDCGGPKGKSITWRPH</sequence>